<feature type="transmembrane region" description="Helical" evidence="1">
    <location>
        <begin position="318"/>
        <end position="339"/>
    </location>
</feature>
<dbReference type="InterPro" id="IPR002823">
    <property type="entry name" value="DUF112_TM"/>
</dbReference>
<dbReference type="Proteomes" id="UP000253759">
    <property type="component" value="Unassembled WGS sequence"/>
</dbReference>
<evidence type="ECO:0000313" key="4">
    <source>
        <dbReference type="Proteomes" id="UP000253759"/>
    </source>
</evidence>
<feature type="transmembrane region" description="Helical" evidence="1">
    <location>
        <begin position="201"/>
        <end position="222"/>
    </location>
</feature>
<proteinExistence type="predicted"/>
<feature type="transmembrane region" description="Helical" evidence="1">
    <location>
        <begin position="107"/>
        <end position="129"/>
    </location>
</feature>
<name>A0A369W745_9HYPH</name>
<dbReference type="AlphaFoldDB" id="A0A369W745"/>
<keyword evidence="1" id="KW-0812">Transmembrane</keyword>
<sequence>MEFFTIGLPAALTIEALLYCLAGVALGTFIGVLPGLGPLAAVSLLLPVTVYLDPLLALIMLAGIYYGAEYGGAIVSILLNMPGTPGNAITCLDGYPMAKRGEAGKALFTAAISSFIGGAIGILVLQFLAPSIVTVALSFGAAEYFAAIVFSLVAASTITDGSVAKGLAMLGAGILIGTIGTDPYTGVIRYSFGQFELMDGVTIALVALGLFAIGEVVMAIGVKRDGKIFAVKLRDMYPSRKDMKSLFWPSIRGSAWGSFFGALPGVGPAIATITSYATEKNIAKNPEEFGTGRIEGVAGPEAANNAAAQTAFIPMLSLGIPGSATTAVMLGALIMNGIIPGPRLIVNEPELFWGLVASFWIGNVLLLVLNLPLIGVWASILRIPYHLLFPGIIAIMCVGVYSIHNSSFEVLLVLLFGLIGYFGRLLALPLTPLLLGFLLGPMLEENLRRALILAGGDFGRIAVRPIAGSLLVLTVVCLIAVVGLGLMRKRSNARAEQAA</sequence>
<keyword evidence="4" id="KW-1185">Reference proteome</keyword>
<evidence type="ECO:0000256" key="1">
    <source>
        <dbReference type="SAM" id="Phobius"/>
    </source>
</evidence>
<feature type="transmembrane region" description="Helical" evidence="1">
    <location>
        <begin position="385"/>
        <end position="404"/>
    </location>
</feature>
<reference evidence="4" key="1">
    <citation type="submission" date="2018-07" db="EMBL/GenBank/DDBJ databases">
        <authorList>
            <person name="Liu B.-T."/>
            <person name="Du Z."/>
        </authorList>
    </citation>
    <scope>NUCLEOTIDE SEQUENCE [LARGE SCALE GENOMIC DNA]</scope>
    <source>
        <strain evidence="4">XYN52</strain>
    </source>
</reference>
<keyword evidence="1" id="KW-0472">Membrane</keyword>
<comment type="caution">
    <text evidence="3">The sequence shown here is derived from an EMBL/GenBank/DDBJ whole genome shotgun (WGS) entry which is preliminary data.</text>
</comment>
<evidence type="ECO:0000259" key="2">
    <source>
        <dbReference type="Pfam" id="PF01970"/>
    </source>
</evidence>
<feature type="transmembrane region" description="Helical" evidence="1">
    <location>
        <begin position="162"/>
        <end position="181"/>
    </location>
</feature>
<dbReference type="RefSeq" id="WP_114645221.1">
    <property type="nucleotide sequence ID" value="NZ_QQNH01000005.1"/>
</dbReference>
<feature type="transmembrane region" description="Helical" evidence="1">
    <location>
        <begin position="351"/>
        <end position="373"/>
    </location>
</feature>
<feature type="transmembrane region" description="Helical" evidence="1">
    <location>
        <begin position="135"/>
        <end position="155"/>
    </location>
</feature>
<feature type="transmembrane region" description="Helical" evidence="1">
    <location>
        <begin position="461"/>
        <end position="486"/>
    </location>
</feature>
<keyword evidence="1" id="KW-1133">Transmembrane helix</keyword>
<gene>
    <name evidence="3" type="ORF">DVH29_05830</name>
</gene>
<dbReference type="PANTHER" id="PTHR35342">
    <property type="entry name" value="TRICARBOXYLIC TRANSPORT PROTEIN"/>
    <property type="match status" value="1"/>
</dbReference>
<feature type="transmembrane region" description="Helical" evidence="1">
    <location>
        <begin position="6"/>
        <end position="32"/>
    </location>
</feature>
<organism evidence="3 4">
    <name type="scientific">Pelagibacterium lacus</name>
    <dbReference type="NCBI Taxonomy" id="2282655"/>
    <lineage>
        <taxon>Bacteria</taxon>
        <taxon>Pseudomonadati</taxon>
        <taxon>Pseudomonadota</taxon>
        <taxon>Alphaproteobacteria</taxon>
        <taxon>Hyphomicrobiales</taxon>
        <taxon>Devosiaceae</taxon>
        <taxon>Pelagibacterium</taxon>
    </lineage>
</organism>
<protein>
    <submittedName>
        <fullName evidence="3">Tripartite tricarboxylate transporter permease</fullName>
    </submittedName>
</protein>
<evidence type="ECO:0000313" key="3">
    <source>
        <dbReference type="EMBL" id="RDE09675.1"/>
    </source>
</evidence>
<dbReference type="Pfam" id="PF01970">
    <property type="entry name" value="TctA"/>
    <property type="match status" value="1"/>
</dbReference>
<dbReference type="EMBL" id="QQNH01000005">
    <property type="protein sequence ID" value="RDE09675.1"/>
    <property type="molecule type" value="Genomic_DNA"/>
</dbReference>
<dbReference type="PANTHER" id="PTHR35342:SF5">
    <property type="entry name" value="TRICARBOXYLIC TRANSPORT PROTEIN"/>
    <property type="match status" value="1"/>
</dbReference>
<feature type="transmembrane region" description="Helical" evidence="1">
    <location>
        <begin position="410"/>
        <end position="440"/>
    </location>
</feature>
<dbReference type="OrthoDB" id="7912266at2"/>
<feature type="domain" description="DUF112" evidence="2">
    <location>
        <begin position="17"/>
        <end position="435"/>
    </location>
</feature>
<accession>A0A369W745</accession>